<protein>
    <submittedName>
        <fullName evidence="3">Glycosyltransferase family 2 protein</fullName>
    </submittedName>
</protein>
<accession>A0AAJ5VX47</accession>
<evidence type="ECO:0000259" key="2">
    <source>
        <dbReference type="Pfam" id="PF00535"/>
    </source>
</evidence>
<evidence type="ECO:0000313" key="4">
    <source>
        <dbReference type="Proteomes" id="UP001217476"/>
    </source>
</evidence>
<dbReference type="InterPro" id="IPR001173">
    <property type="entry name" value="Glyco_trans_2-like"/>
</dbReference>
<dbReference type="CDD" id="cd02511">
    <property type="entry name" value="Beta4Glucosyltransferase"/>
    <property type="match status" value="1"/>
</dbReference>
<dbReference type="InterPro" id="IPR029044">
    <property type="entry name" value="Nucleotide-diphossugar_trans"/>
</dbReference>
<comment type="similarity">
    <text evidence="1">Belongs to the glycosyltransferase 2 family. WaaE/KdtX subfamily.</text>
</comment>
<dbReference type="AlphaFoldDB" id="A0AAJ5VX47"/>
<dbReference type="PANTHER" id="PTHR43630">
    <property type="entry name" value="POLY-BETA-1,6-N-ACETYL-D-GLUCOSAMINE SYNTHASE"/>
    <property type="match status" value="1"/>
</dbReference>
<evidence type="ECO:0000256" key="1">
    <source>
        <dbReference type="ARBA" id="ARBA00038494"/>
    </source>
</evidence>
<dbReference type="PANTHER" id="PTHR43630:SF2">
    <property type="entry name" value="GLYCOSYLTRANSFERASE"/>
    <property type="match status" value="1"/>
</dbReference>
<feature type="domain" description="Glycosyltransferase 2-like" evidence="2">
    <location>
        <begin position="2"/>
        <end position="119"/>
    </location>
</feature>
<sequence>MILTHNEAIHLSRALDSVASFARSVHVVDSGSGDGTVEIAKARGAEVLVHAWRNYADQFQWGMDNIDSDADWILRLDADEVIGADLAARFYSEVSQLPAEVAGINIDRRHVFMGRWIRFGGRYPLTLLRLFRRGQGRIEQRWMDEHIVLESGRTVHFAGSFSDVNLKDLSFFTAKHNGYATREAVDIINQRHGLFPRDMAVTAGSTSVQAGLKRFIKERVYNALPPELSALGYFLYRYLLQLGFLDGREGLIYHVLQGFWYRFLVGAKVVEYERELVHWQTRAAKLDRLTALTGLALTSPATPAAPAPVAPPHPSQDL</sequence>
<dbReference type="Proteomes" id="UP001217476">
    <property type="component" value="Chromosome"/>
</dbReference>
<name>A0AAJ5VX47_9HYPH</name>
<organism evidence="3 4">
    <name type="scientific">Candidatus Devosia phytovorans</name>
    <dbReference type="NCBI Taxonomy" id="3121372"/>
    <lineage>
        <taxon>Bacteria</taxon>
        <taxon>Pseudomonadati</taxon>
        <taxon>Pseudomonadota</taxon>
        <taxon>Alphaproteobacteria</taxon>
        <taxon>Hyphomicrobiales</taxon>
        <taxon>Devosiaceae</taxon>
        <taxon>Devosia</taxon>
    </lineage>
</organism>
<proteinExistence type="inferred from homology"/>
<dbReference type="Pfam" id="PF00535">
    <property type="entry name" value="Glycos_transf_2"/>
    <property type="match status" value="1"/>
</dbReference>
<evidence type="ECO:0000313" key="3">
    <source>
        <dbReference type="EMBL" id="WEK05686.1"/>
    </source>
</evidence>
<reference evidence="3" key="1">
    <citation type="submission" date="2023-03" db="EMBL/GenBank/DDBJ databases">
        <title>Andean soil-derived lignocellulolytic bacterial consortium as a source of novel taxa and putative plastic-active enzymes.</title>
        <authorList>
            <person name="Diaz-Garcia L."/>
            <person name="Chuvochina M."/>
            <person name="Feuerriegel G."/>
            <person name="Bunk B."/>
            <person name="Sproer C."/>
            <person name="Streit W.R."/>
            <person name="Rodriguez L.M."/>
            <person name="Overmann J."/>
            <person name="Jimenez D.J."/>
        </authorList>
    </citation>
    <scope>NUCLEOTIDE SEQUENCE</scope>
    <source>
        <strain evidence="3">MAG 4196</strain>
    </source>
</reference>
<dbReference type="SUPFAM" id="SSF53448">
    <property type="entry name" value="Nucleotide-diphospho-sugar transferases"/>
    <property type="match status" value="1"/>
</dbReference>
<dbReference type="Gene3D" id="3.90.550.10">
    <property type="entry name" value="Spore Coat Polysaccharide Biosynthesis Protein SpsA, Chain A"/>
    <property type="match status" value="1"/>
</dbReference>
<gene>
    <name evidence="3" type="ORF">P0Y65_05375</name>
</gene>
<dbReference type="EMBL" id="CP119312">
    <property type="protein sequence ID" value="WEK05686.1"/>
    <property type="molecule type" value="Genomic_DNA"/>
</dbReference>